<protein>
    <submittedName>
        <fullName evidence="1">Uncharacterized protein</fullName>
    </submittedName>
</protein>
<sequence length="44" mass="4595">MTVARIRLIQDSGHCQDDLSAECAASGRIGDHPNSPNLNGGLCT</sequence>
<comment type="caution">
    <text evidence="1">The sequence shown here is derived from an EMBL/GenBank/DDBJ whole genome shotgun (WGS) entry which is preliminary data.</text>
</comment>
<gene>
    <name evidence="1" type="ORF">ASZ90_009067</name>
</gene>
<accession>A0A0W8FJV0</accession>
<name>A0A0W8FJV0_9ZZZZ</name>
<dbReference type="EMBL" id="LNQE01001092">
    <property type="protein sequence ID" value="KUG21183.1"/>
    <property type="molecule type" value="Genomic_DNA"/>
</dbReference>
<dbReference type="AlphaFoldDB" id="A0A0W8FJV0"/>
<proteinExistence type="predicted"/>
<organism evidence="1">
    <name type="scientific">hydrocarbon metagenome</name>
    <dbReference type="NCBI Taxonomy" id="938273"/>
    <lineage>
        <taxon>unclassified sequences</taxon>
        <taxon>metagenomes</taxon>
        <taxon>ecological metagenomes</taxon>
    </lineage>
</organism>
<evidence type="ECO:0000313" key="1">
    <source>
        <dbReference type="EMBL" id="KUG21183.1"/>
    </source>
</evidence>
<reference evidence="1" key="1">
    <citation type="journal article" date="2015" name="Proc. Natl. Acad. Sci. U.S.A.">
        <title>Networks of energetic and metabolic interactions define dynamics in microbial communities.</title>
        <authorList>
            <person name="Embree M."/>
            <person name="Liu J.K."/>
            <person name="Al-Bassam M.M."/>
            <person name="Zengler K."/>
        </authorList>
    </citation>
    <scope>NUCLEOTIDE SEQUENCE</scope>
</reference>